<dbReference type="InterPro" id="IPR011598">
    <property type="entry name" value="bHLH_dom"/>
</dbReference>
<feature type="compositionally biased region" description="Polar residues" evidence="5">
    <location>
        <begin position="98"/>
        <end position="109"/>
    </location>
</feature>
<dbReference type="GeneID" id="113873753"/>
<feature type="compositionally biased region" description="Polar residues" evidence="5">
    <location>
        <begin position="171"/>
        <end position="185"/>
    </location>
</feature>
<evidence type="ECO:0000256" key="2">
    <source>
        <dbReference type="ARBA" id="ARBA00023015"/>
    </source>
</evidence>
<evidence type="ECO:0000313" key="7">
    <source>
        <dbReference type="Proteomes" id="UP000694853"/>
    </source>
</evidence>
<dbReference type="SMART" id="SM00353">
    <property type="entry name" value="HLH"/>
    <property type="match status" value="1"/>
</dbReference>
<evidence type="ECO:0000259" key="6">
    <source>
        <dbReference type="PROSITE" id="PS50888"/>
    </source>
</evidence>
<dbReference type="AlphaFoldDB" id="A0A8B8MJU4"/>
<dbReference type="GO" id="GO:0046983">
    <property type="term" value="F:protein dimerization activity"/>
    <property type="evidence" value="ECO:0007669"/>
    <property type="project" value="InterPro"/>
</dbReference>
<organism evidence="7 8">
    <name type="scientific">Abrus precatorius</name>
    <name type="common">Indian licorice</name>
    <name type="synonym">Glycine abrus</name>
    <dbReference type="NCBI Taxonomy" id="3816"/>
    <lineage>
        <taxon>Eukaryota</taxon>
        <taxon>Viridiplantae</taxon>
        <taxon>Streptophyta</taxon>
        <taxon>Embryophyta</taxon>
        <taxon>Tracheophyta</taxon>
        <taxon>Spermatophyta</taxon>
        <taxon>Magnoliopsida</taxon>
        <taxon>eudicotyledons</taxon>
        <taxon>Gunneridae</taxon>
        <taxon>Pentapetalae</taxon>
        <taxon>rosids</taxon>
        <taxon>fabids</taxon>
        <taxon>Fabales</taxon>
        <taxon>Fabaceae</taxon>
        <taxon>Papilionoideae</taxon>
        <taxon>50 kb inversion clade</taxon>
        <taxon>NPAAA clade</taxon>
        <taxon>indigoferoid/millettioid clade</taxon>
        <taxon>Abreae</taxon>
        <taxon>Abrus</taxon>
    </lineage>
</organism>
<dbReference type="RefSeq" id="XP_027367852.1">
    <property type="nucleotide sequence ID" value="XM_027512051.1"/>
</dbReference>
<keyword evidence="4" id="KW-0539">Nucleus</keyword>
<dbReference type="GO" id="GO:0003700">
    <property type="term" value="F:DNA-binding transcription factor activity"/>
    <property type="evidence" value="ECO:0007669"/>
    <property type="project" value="InterPro"/>
</dbReference>
<sequence>MAEKMHDSTRPGMTRSSSYLDSIYGNGSLELVWENGQIHVQGGSSSSVTRKTPLCDGYSIKAIEEGGCIGKSARLSTLYSLMDLPVQRNSELDHSQRNSHQSNYRNSPQLHLKFSKSKSFDEHKDGCANSRAIGPHQTRSSQKQDLAPVIDSPKGSYALTRLYGQKRLTSDASNPVSFVPRNQETPPDEESEAVGRNSAPCITIHRSHAHYYNRTSSSTGLRAKGKADTNYCDQALLDSSSLCSLEASNNANLCGRKHDDTDDSMYLSDNDEEPEDVVKEKPARDGTRVKRNRNAETHNLCEKKRRDKINKRMRALKELIPNCNKTDKASMLDDAIEYLKTLKLQLQIMSMGAGFCMPLMMLPTATHHMMSTPHLHQLMGAGMGFRPGTTIPCSLPQFPITPLPGITDNRARMFGFPNQVPPMPISHAPFIPMIGNPSSQPFLPTNTPTNVAKNPASSQLTPKVSIPMNSYLSGQAENATKQAPNQIFFPH</sequence>
<comment type="subcellular location">
    <subcellularLocation>
        <location evidence="1">Nucleus</location>
    </subcellularLocation>
</comment>
<keyword evidence="2" id="KW-0805">Transcription regulation</keyword>
<dbReference type="PANTHER" id="PTHR46807">
    <property type="entry name" value="TRANSCRIPTION FACTOR PIF3"/>
    <property type="match status" value="1"/>
</dbReference>
<dbReference type="KEGG" id="aprc:113873753"/>
<evidence type="ECO:0000256" key="5">
    <source>
        <dbReference type="SAM" id="MobiDB-lite"/>
    </source>
</evidence>
<evidence type="ECO:0000256" key="1">
    <source>
        <dbReference type="ARBA" id="ARBA00004123"/>
    </source>
</evidence>
<protein>
    <submittedName>
        <fullName evidence="8">Transcription factor PIL1-like</fullName>
    </submittedName>
</protein>
<dbReference type="InterPro" id="IPR036638">
    <property type="entry name" value="HLH_DNA-bd_sf"/>
</dbReference>
<feature type="region of interest" description="Disordered" evidence="5">
    <location>
        <begin position="90"/>
        <end position="151"/>
    </location>
</feature>
<dbReference type="OrthoDB" id="690068at2759"/>
<dbReference type="InterPro" id="IPR047265">
    <property type="entry name" value="PIF1-like_bHLH"/>
</dbReference>
<name>A0A8B8MJU4_ABRPR</name>
<feature type="region of interest" description="Disordered" evidence="5">
    <location>
        <begin position="254"/>
        <end position="289"/>
    </location>
</feature>
<keyword evidence="3" id="KW-0804">Transcription</keyword>
<dbReference type="SUPFAM" id="SSF47459">
    <property type="entry name" value="HLH, helix-loop-helix DNA-binding domain"/>
    <property type="match status" value="1"/>
</dbReference>
<keyword evidence="7" id="KW-1185">Reference proteome</keyword>
<dbReference type="GO" id="GO:0005634">
    <property type="term" value="C:nucleus"/>
    <property type="evidence" value="ECO:0007669"/>
    <property type="project" value="UniProtKB-SubCell"/>
</dbReference>
<evidence type="ECO:0000256" key="3">
    <source>
        <dbReference type="ARBA" id="ARBA00023163"/>
    </source>
</evidence>
<dbReference type="PANTHER" id="PTHR46807:SF5">
    <property type="entry name" value="HELIX LOOP HELIX DNA-BINDING DOMAIN PROTEIN"/>
    <property type="match status" value="1"/>
</dbReference>
<dbReference type="FunFam" id="4.10.280.10:FF:000004">
    <property type="entry name" value="Basic helix-loop-helix transcription factor"/>
    <property type="match status" value="1"/>
</dbReference>
<feature type="region of interest" description="Disordered" evidence="5">
    <location>
        <begin position="171"/>
        <end position="195"/>
    </location>
</feature>
<evidence type="ECO:0000313" key="8">
    <source>
        <dbReference type="RefSeq" id="XP_027367852.1"/>
    </source>
</evidence>
<accession>A0A8B8MJU4</accession>
<reference evidence="8" key="2">
    <citation type="submission" date="2025-08" db="UniProtKB">
        <authorList>
            <consortium name="RefSeq"/>
        </authorList>
    </citation>
    <scope>IDENTIFICATION</scope>
    <source>
        <tissue evidence="8">Young leaves</tissue>
    </source>
</reference>
<feature type="domain" description="BHLH" evidence="6">
    <location>
        <begin position="293"/>
        <end position="342"/>
    </location>
</feature>
<evidence type="ECO:0000256" key="4">
    <source>
        <dbReference type="ARBA" id="ARBA00023242"/>
    </source>
</evidence>
<dbReference type="Proteomes" id="UP000694853">
    <property type="component" value="Unplaced"/>
</dbReference>
<dbReference type="InterPro" id="IPR044273">
    <property type="entry name" value="PIF3-like"/>
</dbReference>
<dbReference type="Gene3D" id="4.10.280.10">
    <property type="entry name" value="Helix-loop-helix DNA-binding domain"/>
    <property type="match status" value="1"/>
</dbReference>
<feature type="compositionally biased region" description="Basic and acidic residues" evidence="5">
    <location>
        <begin position="276"/>
        <end position="289"/>
    </location>
</feature>
<proteinExistence type="predicted"/>
<reference evidence="7" key="1">
    <citation type="journal article" date="2019" name="Toxins">
        <title>Detection of Abrin-Like and Prepropulchellin-Like Toxin Genes and Transcripts Using Whole Genome Sequencing and Full-Length Transcript Sequencing of Abrus precatorius.</title>
        <authorList>
            <person name="Hovde B.T."/>
            <person name="Daligault H.E."/>
            <person name="Hanschen E.R."/>
            <person name="Kunde Y.A."/>
            <person name="Johnson M.B."/>
            <person name="Starkenburg S.R."/>
            <person name="Johnson S.L."/>
        </authorList>
    </citation>
    <scope>NUCLEOTIDE SEQUENCE [LARGE SCALE GENOMIC DNA]</scope>
</reference>
<gene>
    <name evidence="8" type="primary">LOC113873753</name>
</gene>
<dbReference type="CDD" id="cd11445">
    <property type="entry name" value="bHLH_AtPIF_like"/>
    <property type="match status" value="1"/>
</dbReference>
<dbReference type="GO" id="GO:0010017">
    <property type="term" value="P:red or far-red light signaling pathway"/>
    <property type="evidence" value="ECO:0007669"/>
    <property type="project" value="UniProtKB-ARBA"/>
</dbReference>
<dbReference type="PROSITE" id="PS50888">
    <property type="entry name" value="BHLH"/>
    <property type="match status" value="1"/>
</dbReference>
<dbReference type="Pfam" id="PF00010">
    <property type="entry name" value="HLH"/>
    <property type="match status" value="1"/>
</dbReference>